<evidence type="ECO:0000313" key="4">
    <source>
        <dbReference type="Proteomes" id="UP000216885"/>
    </source>
</evidence>
<reference evidence="3 4" key="1">
    <citation type="submission" date="2017-05" db="EMBL/GenBank/DDBJ databases">
        <title>Complete and WGS of Bordetella genogroups.</title>
        <authorList>
            <person name="Spilker T."/>
            <person name="LiPuma J."/>
        </authorList>
    </citation>
    <scope>NUCLEOTIDE SEQUENCE [LARGE SCALE GENOMIC DNA]</scope>
    <source>
        <strain evidence="3 4">AU9919</strain>
    </source>
</reference>
<evidence type="ECO:0000313" key="3">
    <source>
        <dbReference type="EMBL" id="OZI55964.1"/>
    </source>
</evidence>
<accession>A0A261U1X2</accession>
<proteinExistence type="inferred from homology"/>
<dbReference type="AlphaFoldDB" id="A0A261U1X2"/>
<name>A0A261U1X2_9BORD</name>
<dbReference type="SUPFAM" id="SSF53850">
    <property type="entry name" value="Periplasmic binding protein-like II"/>
    <property type="match status" value="1"/>
</dbReference>
<feature type="signal peptide" evidence="2">
    <location>
        <begin position="1"/>
        <end position="24"/>
    </location>
</feature>
<dbReference type="Pfam" id="PF03401">
    <property type="entry name" value="TctC"/>
    <property type="match status" value="1"/>
</dbReference>
<dbReference type="PIRSF" id="PIRSF017082">
    <property type="entry name" value="YflP"/>
    <property type="match status" value="1"/>
</dbReference>
<dbReference type="CDD" id="cd07012">
    <property type="entry name" value="PBP2_Bug_TTT"/>
    <property type="match status" value="1"/>
</dbReference>
<comment type="caution">
    <text evidence="3">The sequence shown here is derived from an EMBL/GenBank/DDBJ whole genome shotgun (WGS) entry which is preliminary data.</text>
</comment>
<sequence>MRHRFMKAAGIVLAATLSIGAVQAAEYPSRSIELVVPTAAGGGTDAVARAFAEAVRGHLGQPMGVVNKPGGGTAIGTADVAKARPNGYKLGMVVVEMAILPSLGLAPFKTDEFTPIARINADPAAVTVRADAPWKTLEEFNAYVKEHPGKVRVGNAGTGSIWHLAAVAYEQKIGGKFSHIPYDGAAPAVTALLGGHIEAVTVSPAEVFTHVSSGSLRTLAVMDDKRARGFDSVPTLKESGIDLSIGTWRALVGPKGLPEDIVAKLRDASRKAVEEPAYIEVLDRLNLGRVYDDGEAFKASLAKEEATYAGLINQLGLRR</sequence>
<keyword evidence="4" id="KW-1185">Reference proteome</keyword>
<dbReference type="InterPro" id="IPR042100">
    <property type="entry name" value="Bug_dom1"/>
</dbReference>
<feature type="chain" id="PRO_5012785811" evidence="2">
    <location>
        <begin position="25"/>
        <end position="319"/>
    </location>
</feature>
<dbReference type="Gene3D" id="3.40.190.150">
    <property type="entry name" value="Bordetella uptake gene, domain 1"/>
    <property type="match status" value="1"/>
</dbReference>
<dbReference type="PANTHER" id="PTHR42928:SF5">
    <property type="entry name" value="BLR1237 PROTEIN"/>
    <property type="match status" value="1"/>
</dbReference>
<dbReference type="PANTHER" id="PTHR42928">
    <property type="entry name" value="TRICARBOXYLATE-BINDING PROTEIN"/>
    <property type="match status" value="1"/>
</dbReference>
<dbReference type="RefSeq" id="WP_094837858.1">
    <property type="nucleotide sequence ID" value="NZ_NEVQ01000013.1"/>
</dbReference>
<comment type="similarity">
    <text evidence="1">Belongs to the UPF0065 (bug) family.</text>
</comment>
<dbReference type="Gene3D" id="3.40.190.10">
    <property type="entry name" value="Periplasmic binding protein-like II"/>
    <property type="match status" value="1"/>
</dbReference>
<organism evidence="3 4">
    <name type="scientific">Bordetella genomosp. 4</name>
    <dbReference type="NCBI Taxonomy" id="463044"/>
    <lineage>
        <taxon>Bacteria</taxon>
        <taxon>Pseudomonadati</taxon>
        <taxon>Pseudomonadota</taxon>
        <taxon>Betaproteobacteria</taxon>
        <taxon>Burkholderiales</taxon>
        <taxon>Alcaligenaceae</taxon>
        <taxon>Bordetella</taxon>
    </lineage>
</organism>
<dbReference type="InterPro" id="IPR005064">
    <property type="entry name" value="BUG"/>
</dbReference>
<dbReference type="EMBL" id="NEVQ01000013">
    <property type="protein sequence ID" value="OZI55964.1"/>
    <property type="molecule type" value="Genomic_DNA"/>
</dbReference>
<gene>
    <name evidence="3" type="ORF">CAL20_10930</name>
</gene>
<evidence type="ECO:0000256" key="1">
    <source>
        <dbReference type="ARBA" id="ARBA00006987"/>
    </source>
</evidence>
<protein>
    <submittedName>
        <fullName evidence="3">ABC transporter substrate-binding protein</fullName>
    </submittedName>
</protein>
<evidence type="ECO:0000256" key="2">
    <source>
        <dbReference type="SAM" id="SignalP"/>
    </source>
</evidence>
<keyword evidence="2" id="KW-0732">Signal</keyword>
<dbReference type="Proteomes" id="UP000216885">
    <property type="component" value="Unassembled WGS sequence"/>
</dbReference>